<dbReference type="InterPro" id="IPR011059">
    <property type="entry name" value="Metal-dep_hydrolase_composite"/>
</dbReference>
<comment type="similarity">
    <text evidence="1">Belongs to the metallo-dependent hydrolases superfamily. ATZ/TRZ family.</text>
</comment>
<dbReference type="Pfam" id="PF01979">
    <property type="entry name" value="Amidohydro_1"/>
    <property type="match status" value="1"/>
</dbReference>
<evidence type="ECO:0000256" key="2">
    <source>
        <dbReference type="ARBA" id="ARBA00022723"/>
    </source>
</evidence>
<dbReference type="Gene3D" id="3.20.20.140">
    <property type="entry name" value="Metal-dependent hydrolases"/>
    <property type="match status" value="1"/>
</dbReference>
<dbReference type="PANTHER" id="PTHR43794">
    <property type="entry name" value="AMINOHYDROLASE SSNA-RELATED"/>
    <property type="match status" value="1"/>
</dbReference>
<dbReference type="Gene3D" id="2.30.40.10">
    <property type="entry name" value="Urease, subunit C, domain 1"/>
    <property type="match status" value="1"/>
</dbReference>
<dbReference type="PANTHER" id="PTHR43794:SF11">
    <property type="entry name" value="AMIDOHYDROLASE-RELATED DOMAIN-CONTAINING PROTEIN"/>
    <property type="match status" value="1"/>
</dbReference>
<dbReference type="GO" id="GO:0016814">
    <property type="term" value="F:hydrolase activity, acting on carbon-nitrogen (but not peptide) bonds, in cyclic amidines"/>
    <property type="evidence" value="ECO:0007669"/>
    <property type="project" value="UniProtKB-ARBA"/>
</dbReference>
<dbReference type="GO" id="GO:0046872">
    <property type="term" value="F:metal ion binding"/>
    <property type="evidence" value="ECO:0007669"/>
    <property type="project" value="UniProtKB-KW"/>
</dbReference>
<dbReference type="InterPro" id="IPR032466">
    <property type="entry name" value="Metal_Hydrolase"/>
</dbReference>
<name>A0A1M5QJ40_9GAMM</name>
<keyword evidence="2" id="KW-0479">Metal-binding</keyword>
<dbReference type="GO" id="GO:0019239">
    <property type="term" value="F:deaminase activity"/>
    <property type="evidence" value="ECO:0007669"/>
    <property type="project" value="UniProtKB-ARBA"/>
</dbReference>
<dbReference type="SUPFAM" id="SSF51556">
    <property type="entry name" value="Metallo-dependent hydrolases"/>
    <property type="match status" value="1"/>
</dbReference>
<organism evidence="6 7">
    <name type="scientific">Hydrocarboniphaga daqingensis</name>
    <dbReference type="NCBI Taxonomy" id="490188"/>
    <lineage>
        <taxon>Bacteria</taxon>
        <taxon>Pseudomonadati</taxon>
        <taxon>Pseudomonadota</taxon>
        <taxon>Gammaproteobacteria</taxon>
        <taxon>Nevskiales</taxon>
        <taxon>Nevskiaceae</taxon>
        <taxon>Hydrocarboniphaga</taxon>
    </lineage>
</organism>
<dbReference type="Proteomes" id="UP000199758">
    <property type="component" value="Unassembled WGS sequence"/>
</dbReference>
<dbReference type="CDD" id="cd01298">
    <property type="entry name" value="ATZ_TRZ_like"/>
    <property type="match status" value="1"/>
</dbReference>
<gene>
    <name evidence="6" type="ORF">SAMN04488068_2639</name>
</gene>
<protein>
    <submittedName>
        <fullName evidence="6">Cytosine/adenosine deaminase</fullName>
    </submittedName>
</protein>
<evidence type="ECO:0000313" key="6">
    <source>
        <dbReference type="EMBL" id="SHH13819.1"/>
    </source>
</evidence>
<reference evidence="6 7" key="1">
    <citation type="submission" date="2016-11" db="EMBL/GenBank/DDBJ databases">
        <authorList>
            <person name="Jaros S."/>
            <person name="Januszkiewicz K."/>
            <person name="Wedrychowicz H."/>
        </authorList>
    </citation>
    <scope>NUCLEOTIDE SEQUENCE [LARGE SCALE GENOMIC DNA]</scope>
    <source>
        <strain evidence="6 7">CGMCC 1.7049</strain>
    </source>
</reference>
<evidence type="ECO:0000256" key="1">
    <source>
        <dbReference type="ARBA" id="ARBA00006745"/>
    </source>
</evidence>
<keyword evidence="7" id="KW-1185">Reference proteome</keyword>
<keyword evidence="4" id="KW-0862">Zinc</keyword>
<dbReference type="AlphaFoldDB" id="A0A1M5QJ40"/>
<evidence type="ECO:0000259" key="5">
    <source>
        <dbReference type="Pfam" id="PF01979"/>
    </source>
</evidence>
<dbReference type="FunFam" id="3.20.20.140:FF:000014">
    <property type="entry name" value="5-methylthioadenosine/S-adenosylhomocysteine deaminase"/>
    <property type="match status" value="1"/>
</dbReference>
<dbReference type="EMBL" id="FQWZ01000006">
    <property type="protein sequence ID" value="SHH13819.1"/>
    <property type="molecule type" value="Genomic_DNA"/>
</dbReference>
<dbReference type="NCBIfam" id="NF006055">
    <property type="entry name" value="PRK08203.1"/>
    <property type="match status" value="1"/>
</dbReference>
<sequence length="464" mass="49831">MKLLLTHADVLATQDDAGTEIADGAVFIRDQWIERVGSSADLDAWIAADRSSRAPDRIVDLRGCVLIPGLINGHHHLYQTLTRSVGTSRGLALFDWLKTLYPIWGRMDAEAVYVSAKVGLAELLLSGATTVADHLYMFPNGARLDDEIAAAVELGVRFHPTRGSMSVGESAGGLPPDHLVEPEADILDDSLRVIQQWHDPAPGSMIRVGLAPCSPFSVSAELMRQSARMARSHRHVGLHTHLAETLDEDRYCLQTFGMRPLDYAESLEWLGPDVWFAHMVHPSAPDIAKLAHSCSGVCTCASSNMILASGIPPVRAMVDAGVRVGLGVDGSASNDGNHMLGEARQAMLLQRVGWPGFESRADRMSAREALRIATRGGAAMLARDDIGSIEPGKAADVVAFRIDGLEHAGAQSDKLAALLTCAPTRAWLSVINGRITVDGGQIPGLDLAPLLRRHNAISARMLQA</sequence>
<dbReference type="RefSeq" id="WP_072898129.1">
    <property type="nucleotide sequence ID" value="NZ_FQWZ01000006.1"/>
</dbReference>
<dbReference type="InterPro" id="IPR050287">
    <property type="entry name" value="MTA/SAH_deaminase"/>
</dbReference>
<feature type="domain" description="Amidohydrolase-related" evidence="5">
    <location>
        <begin position="65"/>
        <end position="400"/>
    </location>
</feature>
<keyword evidence="3" id="KW-0378">Hydrolase</keyword>
<dbReference type="InterPro" id="IPR006680">
    <property type="entry name" value="Amidohydro-rel"/>
</dbReference>
<evidence type="ECO:0000313" key="7">
    <source>
        <dbReference type="Proteomes" id="UP000199758"/>
    </source>
</evidence>
<evidence type="ECO:0000256" key="4">
    <source>
        <dbReference type="ARBA" id="ARBA00022833"/>
    </source>
</evidence>
<dbReference type="STRING" id="490188.SAMN04488068_2639"/>
<accession>A0A1M5QJ40</accession>
<evidence type="ECO:0000256" key="3">
    <source>
        <dbReference type="ARBA" id="ARBA00022801"/>
    </source>
</evidence>
<dbReference type="OrthoDB" id="9807210at2"/>
<proteinExistence type="inferred from homology"/>
<dbReference type="SUPFAM" id="SSF51338">
    <property type="entry name" value="Composite domain of metallo-dependent hydrolases"/>
    <property type="match status" value="1"/>
</dbReference>